<name>A0A8S1NMK2_9CILI</name>
<gene>
    <name evidence="3" type="ORF">PSON_ATCC_30995.1.T0600213</name>
</gene>
<dbReference type="EMBL" id="CAJJDN010000060">
    <property type="protein sequence ID" value="CAD8093300.1"/>
    <property type="molecule type" value="Genomic_DNA"/>
</dbReference>
<evidence type="ECO:0000313" key="4">
    <source>
        <dbReference type="Proteomes" id="UP000692954"/>
    </source>
</evidence>
<dbReference type="OrthoDB" id="296652at2759"/>
<keyword evidence="4" id="KW-1185">Reference proteome</keyword>
<accession>A0A8S1NMK2</accession>
<keyword evidence="1" id="KW-0175">Coiled coil</keyword>
<feature type="transmembrane region" description="Helical" evidence="2">
    <location>
        <begin position="267"/>
        <end position="285"/>
    </location>
</feature>
<protein>
    <submittedName>
        <fullName evidence="3">Uncharacterized protein</fullName>
    </submittedName>
</protein>
<evidence type="ECO:0000313" key="3">
    <source>
        <dbReference type="EMBL" id="CAD8093300.1"/>
    </source>
</evidence>
<feature type="coiled-coil region" evidence="1">
    <location>
        <begin position="40"/>
        <end position="154"/>
    </location>
</feature>
<keyword evidence="2" id="KW-1133">Transmembrane helix</keyword>
<organism evidence="3 4">
    <name type="scientific">Paramecium sonneborni</name>
    <dbReference type="NCBI Taxonomy" id="65129"/>
    <lineage>
        <taxon>Eukaryota</taxon>
        <taxon>Sar</taxon>
        <taxon>Alveolata</taxon>
        <taxon>Ciliophora</taxon>
        <taxon>Intramacronucleata</taxon>
        <taxon>Oligohymenophorea</taxon>
        <taxon>Peniculida</taxon>
        <taxon>Parameciidae</taxon>
        <taxon>Paramecium</taxon>
    </lineage>
</organism>
<evidence type="ECO:0000256" key="2">
    <source>
        <dbReference type="SAM" id="Phobius"/>
    </source>
</evidence>
<keyword evidence="2" id="KW-0812">Transmembrane</keyword>
<evidence type="ECO:0000256" key="1">
    <source>
        <dbReference type="SAM" id="Coils"/>
    </source>
</evidence>
<comment type="caution">
    <text evidence="3">The sequence shown here is derived from an EMBL/GenBank/DDBJ whole genome shotgun (WGS) entry which is preliminary data.</text>
</comment>
<reference evidence="3" key="1">
    <citation type="submission" date="2021-01" db="EMBL/GenBank/DDBJ databases">
        <authorList>
            <consortium name="Genoscope - CEA"/>
            <person name="William W."/>
        </authorList>
    </citation>
    <scope>NUCLEOTIDE SEQUENCE</scope>
</reference>
<sequence length="431" mass="52564">MRQTKICQQPDCKKFLISQNEKESKIRCKDCHNKIFQQSITQISEKKNQLLIRKKQLQEEFEQYFKQNKQKWDEGVEQILKALRVKQLQEKKQALINNVNVRKRNLASYQEELENHIQLNGQLKQLSQSIQEKYYNLKKTLKQKQKDIQKLEMQLKQRQYIIFTQLPFLFDNHMIYKYYQINDEIQETFYDTINELSYSQHEDVLLFSTSFFNLDLAQQNQCTKINSKKVEICLTLKKSIVKWNDILRDNLQYYENFITSIIKVYKLIYFIANLFHIVLPYVIYIDNHGYPQFFEYEIFSYNRISNQVNFKECSLTQMQINIFYLKYYFNIDIQDKLYSFFDIIDLLQSIYDKLEFHQFDQFKNLTQVYISQIKNSDNQQVNKIQQKRKPIPIKLVQAQYLKFLLQHQISEQQINNRMDNFYDFSDVEFIQ</sequence>
<dbReference type="AlphaFoldDB" id="A0A8S1NMK2"/>
<dbReference type="Proteomes" id="UP000692954">
    <property type="component" value="Unassembled WGS sequence"/>
</dbReference>
<keyword evidence="2" id="KW-0472">Membrane</keyword>
<proteinExistence type="predicted"/>